<dbReference type="EMBL" id="APPE01000030">
    <property type="protein sequence ID" value="ENV00436.1"/>
    <property type="molecule type" value="Genomic_DNA"/>
</dbReference>
<evidence type="ECO:0000313" key="2">
    <source>
        <dbReference type="Proteomes" id="UP000013070"/>
    </source>
</evidence>
<feature type="non-terminal residue" evidence="1">
    <location>
        <position position="167"/>
    </location>
</feature>
<accession>N8VLN5</accession>
<sequence length="167" mass="17281">TSDTAGKITITGAQSITGNAATATKLANARTINRVTFDGTRDINVPGWHTVKSLDKRAFAPTDLVKASISTFFTSKTGLNSTTGNSDYGDFLALNGYSDASGGLINGLFFDKKSTEILHYQAAIGDTAWGTPKTLAYTDSDITGNAASATKLATARTIGGVSFNGTA</sequence>
<feature type="non-terminal residue" evidence="1">
    <location>
        <position position="1"/>
    </location>
</feature>
<protein>
    <submittedName>
        <fullName evidence="1">Uncharacterized protein</fullName>
    </submittedName>
</protein>
<reference evidence="1 2" key="1">
    <citation type="submission" date="2013-02" db="EMBL/GenBank/DDBJ databases">
        <title>The Genome Sequence of Acinetobacter sp. NIPH 899.</title>
        <authorList>
            <consortium name="The Broad Institute Genome Sequencing Platform"/>
            <consortium name="The Broad Institute Genome Sequencing Center for Infectious Disease"/>
            <person name="Cerqueira G."/>
            <person name="Feldgarden M."/>
            <person name="Courvalin P."/>
            <person name="Perichon B."/>
            <person name="Grillot-Courvalin C."/>
            <person name="Clermont D."/>
            <person name="Rocha E."/>
            <person name="Yoon E.-J."/>
            <person name="Nemec A."/>
            <person name="Walker B."/>
            <person name="Young S.K."/>
            <person name="Zeng Q."/>
            <person name="Gargeya S."/>
            <person name="Fitzgerald M."/>
            <person name="Haas B."/>
            <person name="Abouelleil A."/>
            <person name="Alvarado L."/>
            <person name="Arachchi H.M."/>
            <person name="Berlin A.M."/>
            <person name="Chapman S.B."/>
            <person name="Dewar J."/>
            <person name="Goldberg J."/>
            <person name="Griggs A."/>
            <person name="Gujja S."/>
            <person name="Hansen M."/>
            <person name="Howarth C."/>
            <person name="Imamovic A."/>
            <person name="Larimer J."/>
            <person name="McCowan C."/>
            <person name="Murphy C."/>
            <person name="Neiman D."/>
            <person name="Pearson M."/>
            <person name="Priest M."/>
            <person name="Roberts A."/>
            <person name="Saif S."/>
            <person name="Shea T."/>
            <person name="Sisk P."/>
            <person name="Sykes S."/>
            <person name="Wortman J."/>
            <person name="Nusbaum C."/>
            <person name="Birren B."/>
        </authorList>
    </citation>
    <scope>NUCLEOTIDE SEQUENCE [LARGE SCALE GENOMIC DNA]</scope>
    <source>
        <strain evidence="1 2">NIPH 899</strain>
    </source>
</reference>
<dbReference type="HOGENOM" id="CLU_1597853_0_0_6"/>
<proteinExistence type="predicted"/>
<dbReference type="Proteomes" id="UP000013070">
    <property type="component" value="Unassembled WGS sequence"/>
</dbReference>
<keyword evidence="2" id="KW-1185">Reference proteome</keyword>
<name>N8VLN5_9GAMM</name>
<dbReference type="eggNOG" id="ENOG50339TN">
    <property type="taxonomic scope" value="Bacteria"/>
</dbReference>
<organism evidence="1 2">
    <name type="scientific">Acinetobacter variabilis</name>
    <dbReference type="NCBI Taxonomy" id="70346"/>
    <lineage>
        <taxon>Bacteria</taxon>
        <taxon>Pseudomonadati</taxon>
        <taxon>Pseudomonadota</taxon>
        <taxon>Gammaproteobacteria</taxon>
        <taxon>Moraxellales</taxon>
        <taxon>Moraxellaceae</taxon>
        <taxon>Acinetobacter</taxon>
    </lineage>
</organism>
<gene>
    <name evidence="1" type="ORF">F969_00573</name>
</gene>
<comment type="caution">
    <text evidence="1">The sequence shown here is derived from an EMBL/GenBank/DDBJ whole genome shotgun (WGS) entry which is preliminary data.</text>
</comment>
<evidence type="ECO:0000313" key="1">
    <source>
        <dbReference type="EMBL" id="ENV00436.1"/>
    </source>
</evidence>
<dbReference type="AlphaFoldDB" id="N8VLN5"/>